<gene>
    <name evidence="1" type="ORF">UFOVP1124_40</name>
</gene>
<name>A0A6J5QQG7_9CAUD</name>
<dbReference type="EMBL" id="LR797064">
    <property type="protein sequence ID" value="CAB4184816.1"/>
    <property type="molecule type" value="Genomic_DNA"/>
</dbReference>
<evidence type="ECO:0000313" key="1">
    <source>
        <dbReference type="EMBL" id="CAB4184816.1"/>
    </source>
</evidence>
<accession>A0A6J5QQG7</accession>
<organism evidence="1">
    <name type="scientific">uncultured Caudovirales phage</name>
    <dbReference type="NCBI Taxonomy" id="2100421"/>
    <lineage>
        <taxon>Viruses</taxon>
        <taxon>Duplodnaviria</taxon>
        <taxon>Heunggongvirae</taxon>
        <taxon>Uroviricota</taxon>
        <taxon>Caudoviricetes</taxon>
        <taxon>Peduoviridae</taxon>
        <taxon>Maltschvirus</taxon>
        <taxon>Maltschvirus maltsch</taxon>
    </lineage>
</organism>
<protein>
    <submittedName>
        <fullName evidence="1">Uncharacterized protein</fullName>
    </submittedName>
</protein>
<reference evidence="1" key="1">
    <citation type="submission" date="2020-05" db="EMBL/GenBank/DDBJ databases">
        <authorList>
            <person name="Chiriac C."/>
            <person name="Salcher M."/>
            <person name="Ghai R."/>
            <person name="Kavagutti S V."/>
        </authorList>
    </citation>
    <scope>NUCLEOTIDE SEQUENCE</scope>
</reference>
<proteinExistence type="predicted"/>
<sequence>MNDRLGRPVDPDRERLLISQFGPWIEAAPLEDLPGLRKSILDRLDLWELGAPAAYRLLKVLEFRLHPCEGLSRITPDGGIVPIDVHGGGDGTDKECEAGVVYQRLAGGV</sequence>